<feature type="domain" description="PAS" evidence="6">
    <location>
        <begin position="3"/>
        <end position="61"/>
    </location>
</feature>
<keyword evidence="4" id="KW-0175">Coiled coil</keyword>
<dbReference type="PANTHER" id="PTHR24421">
    <property type="entry name" value="NITRATE/NITRITE SENSOR PROTEIN NARX-RELATED"/>
    <property type="match status" value="1"/>
</dbReference>
<name>A0A5C1AR25_9BACT</name>
<feature type="coiled-coil region" evidence="4">
    <location>
        <begin position="117"/>
        <end position="148"/>
    </location>
</feature>
<evidence type="ECO:0000313" key="7">
    <source>
        <dbReference type="EMBL" id="QEL20426.1"/>
    </source>
</evidence>
<dbReference type="PROSITE" id="PS50112">
    <property type="entry name" value="PAS"/>
    <property type="match status" value="1"/>
</dbReference>
<dbReference type="SUPFAM" id="SSF55785">
    <property type="entry name" value="PYP-like sensor domain (PAS domain)"/>
    <property type="match status" value="1"/>
</dbReference>
<keyword evidence="1" id="KW-0808">Transferase</keyword>
<sequence>MHTPDAILQLIHSTVTDFAIVTMTPDRTVTTWSPGAEAILGHTAAEAVGRSADVIFTPEDRAAGVPEQEVSAAERDGRAADERWHVRNDGRRFYASGVLTRMPGGHLVKILRDLTARKRAEDALRDAHERLEERVAERTAELAAAVDALEAEMGRRREVSLRLAAAQEDERKRVSRDLHDTVGQTHAALAMALKAAADGLAHARGLADGMGRELHAAAVRLRPTALDDLGLEAAVRELAVDWSRQHGVAATVEVRVGGRLPGAVETTVYRVVQEALTNAAKHARAAAVGVTVFAAGGEVRAVVEDDGVGFDPTGATARLGLVGMRERLAQVGGEVEVESAPGRGTTIIARIPLLEGE</sequence>
<evidence type="ECO:0000313" key="8">
    <source>
        <dbReference type="Proteomes" id="UP000324974"/>
    </source>
</evidence>
<dbReference type="GO" id="GO:0046983">
    <property type="term" value="F:protein dimerization activity"/>
    <property type="evidence" value="ECO:0007669"/>
    <property type="project" value="InterPro"/>
</dbReference>
<dbReference type="Pfam" id="PF07730">
    <property type="entry name" value="HisKA_3"/>
    <property type="match status" value="1"/>
</dbReference>
<dbReference type="InterPro" id="IPR011712">
    <property type="entry name" value="Sig_transdc_His_kin_sub3_dim/P"/>
</dbReference>
<dbReference type="InterPro" id="IPR005467">
    <property type="entry name" value="His_kinase_dom"/>
</dbReference>
<dbReference type="InterPro" id="IPR035965">
    <property type="entry name" value="PAS-like_dom_sf"/>
</dbReference>
<evidence type="ECO:0000256" key="4">
    <source>
        <dbReference type="SAM" id="Coils"/>
    </source>
</evidence>
<dbReference type="EMBL" id="CP042425">
    <property type="protein sequence ID" value="QEL20426.1"/>
    <property type="molecule type" value="Genomic_DNA"/>
</dbReference>
<dbReference type="PROSITE" id="PS50109">
    <property type="entry name" value="HIS_KIN"/>
    <property type="match status" value="1"/>
</dbReference>
<evidence type="ECO:0000256" key="2">
    <source>
        <dbReference type="ARBA" id="ARBA00022777"/>
    </source>
</evidence>
<evidence type="ECO:0000259" key="5">
    <source>
        <dbReference type="PROSITE" id="PS50109"/>
    </source>
</evidence>
<dbReference type="Proteomes" id="UP000324974">
    <property type="component" value="Chromosome"/>
</dbReference>
<dbReference type="SUPFAM" id="SSF55874">
    <property type="entry name" value="ATPase domain of HSP90 chaperone/DNA topoisomerase II/histidine kinase"/>
    <property type="match status" value="1"/>
</dbReference>
<keyword evidence="8" id="KW-1185">Reference proteome</keyword>
<dbReference type="GO" id="GO:0016020">
    <property type="term" value="C:membrane"/>
    <property type="evidence" value="ECO:0007669"/>
    <property type="project" value="InterPro"/>
</dbReference>
<dbReference type="Gene3D" id="3.30.450.20">
    <property type="entry name" value="PAS domain"/>
    <property type="match status" value="1"/>
</dbReference>
<dbReference type="Pfam" id="PF02518">
    <property type="entry name" value="HATPase_c"/>
    <property type="match status" value="1"/>
</dbReference>
<dbReference type="PANTHER" id="PTHR24421:SF58">
    <property type="entry name" value="SIGNAL TRANSDUCTION HISTIDINE-PROTEIN KINASE_PHOSPHATASE UHPB"/>
    <property type="match status" value="1"/>
</dbReference>
<protein>
    <submittedName>
        <fullName evidence="7">PAS domain S-box protein</fullName>
    </submittedName>
</protein>
<dbReference type="NCBIfam" id="TIGR00229">
    <property type="entry name" value="sensory_box"/>
    <property type="match status" value="1"/>
</dbReference>
<keyword evidence="2" id="KW-0418">Kinase</keyword>
<evidence type="ECO:0000256" key="1">
    <source>
        <dbReference type="ARBA" id="ARBA00022679"/>
    </source>
</evidence>
<dbReference type="Pfam" id="PF13426">
    <property type="entry name" value="PAS_9"/>
    <property type="match status" value="1"/>
</dbReference>
<dbReference type="InterPro" id="IPR036890">
    <property type="entry name" value="HATPase_C_sf"/>
</dbReference>
<dbReference type="SMART" id="SM00387">
    <property type="entry name" value="HATPase_c"/>
    <property type="match status" value="1"/>
</dbReference>
<dbReference type="CDD" id="cd16917">
    <property type="entry name" value="HATPase_UhpB-NarQ-NarX-like"/>
    <property type="match status" value="1"/>
</dbReference>
<dbReference type="InterPro" id="IPR000014">
    <property type="entry name" value="PAS"/>
</dbReference>
<reference evidence="8" key="1">
    <citation type="submission" date="2019-08" db="EMBL/GenBank/DDBJ databases">
        <title>Limnoglobus roseus gen. nov., sp. nov., a novel freshwater planctomycete with a giant genome from the family Gemmataceae.</title>
        <authorList>
            <person name="Kulichevskaya I.S."/>
            <person name="Naumoff D.G."/>
            <person name="Miroshnikov K."/>
            <person name="Ivanova A."/>
            <person name="Philippov D.A."/>
            <person name="Hakobyan A."/>
            <person name="Rijpstra I.C."/>
            <person name="Sinninghe Damste J.S."/>
            <person name="Liesack W."/>
            <person name="Dedysh S.N."/>
        </authorList>
    </citation>
    <scope>NUCLEOTIDE SEQUENCE [LARGE SCALE GENOMIC DNA]</scope>
    <source>
        <strain evidence="8">PX52</strain>
    </source>
</reference>
<evidence type="ECO:0000256" key="3">
    <source>
        <dbReference type="ARBA" id="ARBA00023012"/>
    </source>
</evidence>
<organism evidence="7 8">
    <name type="scientific">Limnoglobus roseus</name>
    <dbReference type="NCBI Taxonomy" id="2598579"/>
    <lineage>
        <taxon>Bacteria</taxon>
        <taxon>Pseudomonadati</taxon>
        <taxon>Planctomycetota</taxon>
        <taxon>Planctomycetia</taxon>
        <taxon>Gemmatales</taxon>
        <taxon>Gemmataceae</taxon>
        <taxon>Limnoglobus</taxon>
    </lineage>
</organism>
<dbReference type="InterPro" id="IPR003594">
    <property type="entry name" value="HATPase_dom"/>
</dbReference>
<dbReference type="Gene3D" id="3.30.565.10">
    <property type="entry name" value="Histidine kinase-like ATPase, C-terminal domain"/>
    <property type="match status" value="1"/>
</dbReference>
<feature type="domain" description="Histidine kinase" evidence="5">
    <location>
        <begin position="268"/>
        <end position="355"/>
    </location>
</feature>
<evidence type="ECO:0000259" key="6">
    <source>
        <dbReference type="PROSITE" id="PS50112"/>
    </source>
</evidence>
<dbReference type="KEGG" id="lrs:PX52LOC_07520"/>
<dbReference type="OrthoDB" id="290376at2"/>
<proteinExistence type="predicted"/>
<dbReference type="AlphaFoldDB" id="A0A5C1AR25"/>
<dbReference type="InterPro" id="IPR050482">
    <property type="entry name" value="Sensor_HK_TwoCompSys"/>
</dbReference>
<dbReference type="CDD" id="cd00130">
    <property type="entry name" value="PAS"/>
    <property type="match status" value="1"/>
</dbReference>
<gene>
    <name evidence="7" type="ORF">PX52LOC_07520</name>
</gene>
<accession>A0A5C1AR25</accession>
<dbReference type="GO" id="GO:0000155">
    <property type="term" value="F:phosphorelay sensor kinase activity"/>
    <property type="evidence" value="ECO:0007669"/>
    <property type="project" value="InterPro"/>
</dbReference>
<dbReference type="RefSeq" id="WP_149114726.1">
    <property type="nucleotide sequence ID" value="NZ_CP042425.1"/>
</dbReference>
<keyword evidence="3" id="KW-0902">Two-component regulatory system</keyword>